<feature type="compositionally biased region" description="Basic and acidic residues" evidence="1">
    <location>
        <begin position="87"/>
        <end position="108"/>
    </location>
</feature>
<feature type="region of interest" description="Disordered" evidence="1">
    <location>
        <begin position="1"/>
        <end position="159"/>
    </location>
</feature>
<dbReference type="OrthoDB" id="1227218at2759"/>
<evidence type="ECO:0000256" key="1">
    <source>
        <dbReference type="SAM" id="MobiDB-lite"/>
    </source>
</evidence>
<dbReference type="PaxDb" id="4097-A0A1S3X2F3"/>
<dbReference type="AlphaFoldDB" id="A0A1S3X2F3"/>
<dbReference type="OMA" id="KNDEDCT"/>
<gene>
    <name evidence="2" type="primary">LOC107760350</name>
</gene>
<feature type="compositionally biased region" description="Acidic residues" evidence="1">
    <location>
        <begin position="141"/>
        <end position="155"/>
    </location>
</feature>
<dbReference type="KEGG" id="nta:107760350"/>
<sequence length="407" mass="45929">MTNPQDNPETPPPPTPSNSSTPPPPSTSPKPRLRRVKMLARKTVVSGALRKKLNEKLKVSHAQNSDSSSDSESYQSVTEGEEPGSSDSEKTQESPSKSEADLQRALDKSKKKKMDKGKGKIAESSEAVEEEEMELVHQERDDDWSGEEEENDSEKEQDNLAMFGKRKILKGRLLKDLVELGMMRLVDALAAQGWKDMVLQMDGRLARNELIEFMENTAVKDGNVSSLVKGVQVQFDAKILGEILDIPSEGFDDYTRKRWPCLDSLPTDLAITRRFCDSEDVNEARAVQKSEMRPEHKVLFEFVNKCLLPRQERRHIANYMDLVLMECLERGKQINWLAFIIKLLDRVINGSKFYVTPYGFILTTVLDRLNVPLKKWEMASSKDHFGINALLACDYAVNAIPNEPGSS</sequence>
<reference evidence="2" key="1">
    <citation type="submission" date="2025-08" db="UniProtKB">
        <authorList>
            <consortium name="RefSeq"/>
        </authorList>
    </citation>
    <scope>IDENTIFICATION</scope>
</reference>
<organism evidence="2">
    <name type="scientific">Nicotiana tabacum</name>
    <name type="common">Common tobacco</name>
    <dbReference type="NCBI Taxonomy" id="4097"/>
    <lineage>
        <taxon>Eukaryota</taxon>
        <taxon>Viridiplantae</taxon>
        <taxon>Streptophyta</taxon>
        <taxon>Embryophyta</taxon>
        <taxon>Tracheophyta</taxon>
        <taxon>Spermatophyta</taxon>
        <taxon>Magnoliopsida</taxon>
        <taxon>eudicotyledons</taxon>
        <taxon>Gunneridae</taxon>
        <taxon>Pentapetalae</taxon>
        <taxon>asterids</taxon>
        <taxon>lamiids</taxon>
        <taxon>Solanales</taxon>
        <taxon>Solanaceae</taxon>
        <taxon>Nicotianoideae</taxon>
        <taxon>Nicotianeae</taxon>
        <taxon>Nicotiana</taxon>
    </lineage>
</organism>
<dbReference type="RefSeq" id="XP_016433873.1">
    <property type="nucleotide sequence ID" value="XM_016578387.1"/>
</dbReference>
<name>A0A1S3X2F3_TOBAC</name>
<proteinExistence type="predicted"/>
<feature type="compositionally biased region" description="Basic residues" evidence="1">
    <location>
        <begin position="31"/>
        <end position="40"/>
    </location>
</feature>
<evidence type="ECO:0000313" key="2">
    <source>
        <dbReference type="RefSeq" id="XP_016433873.1"/>
    </source>
</evidence>
<accession>A0A1S3X2F3</accession>
<protein>
    <submittedName>
        <fullName evidence="2">Uncharacterized protein</fullName>
    </submittedName>
</protein>
<feature type="compositionally biased region" description="Pro residues" evidence="1">
    <location>
        <begin position="9"/>
        <end position="28"/>
    </location>
</feature>